<keyword evidence="9" id="KW-1185">Reference proteome</keyword>
<dbReference type="RefSeq" id="WP_075073318.1">
    <property type="nucleotide sequence ID" value="NZ_DF967972.1"/>
</dbReference>
<comment type="subcellular location">
    <subcellularLocation>
        <location evidence="1">Cell membrane</location>
        <topology evidence="1">Multi-pass membrane protein</topology>
    </subcellularLocation>
</comment>
<evidence type="ECO:0000256" key="3">
    <source>
        <dbReference type="ARBA" id="ARBA00022692"/>
    </source>
</evidence>
<feature type="transmembrane region" description="Helical" evidence="6">
    <location>
        <begin position="172"/>
        <end position="197"/>
    </location>
</feature>
<dbReference type="PANTHER" id="PTHR30294">
    <property type="entry name" value="MEMBRANE COMPONENT OF ABC TRANSPORTER YHHJ-RELATED"/>
    <property type="match status" value="1"/>
</dbReference>
<evidence type="ECO:0000313" key="9">
    <source>
        <dbReference type="Proteomes" id="UP000055060"/>
    </source>
</evidence>
<feature type="transmembrane region" description="Helical" evidence="6">
    <location>
        <begin position="226"/>
        <end position="248"/>
    </location>
</feature>
<dbReference type="Proteomes" id="UP000055060">
    <property type="component" value="Unassembled WGS sequence"/>
</dbReference>
<evidence type="ECO:0000256" key="4">
    <source>
        <dbReference type="ARBA" id="ARBA00022989"/>
    </source>
</evidence>
<name>A0A0S7BJC5_9CHLR</name>
<dbReference type="InterPro" id="IPR013525">
    <property type="entry name" value="ABC2_TM"/>
</dbReference>
<evidence type="ECO:0000256" key="1">
    <source>
        <dbReference type="ARBA" id="ARBA00004651"/>
    </source>
</evidence>
<feature type="domain" description="ABC-2 type transporter transmembrane" evidence="7">
    <location>
        <begin position="19"/>
        <end position="377"/>
    </location>
</feature>
<dbReference type="GO" id="GO:0140359">
    <property type="term" value="F:ABC-type transporter activity"/>
    <property type="evidence" value="ECO:0007669"/>
    <property type="project" value="InterPro"/>
</dbReference>
<evidence type="ECO:0000259" key="7">
    <source>
        <dbReference type="Pfam" id="PF12698"/>
    </source>
</evidence>
<feature type="transmembrane region" description="Helical" evidence="6">
    <location>
        <begin position="353"/>
        <end position="376"/>
    </location>
</feature>
<keyword evidence="2" id="KW-1003">Cell membrane</keyword>
<keyword evidence="3 6" id="KW-0812">Transmembrane</keyword>
<dbReference type="PANTHER" id="PTHR30294:SF29">
    <property type="entry name" value="MULTIDRUG ABC TRANSPORTER PERMEASE YBHS-RELATED"/>
    <property type="match status" value="1"/>
</dbReference>
<dbReference type="InterPro" id="IPR051449">
    <property type="entry name" value="ABC-2_transporter_component"/>
</dbReference>
<evidence type="ECO:0000313" key="8">
    <source>
        <dbReference type="EMBL" id="GAP14027.1"/>
    </source>
</evidence>
<dbReference type="STRING" id="360412.LARV_01787"/>
<dbReference type="Pfam" id="PF12698">
    <property type="entry name" value="ABC2_membrane_3"/>
    <property type="match status" value="1"/>
</dbReference>
<evidence type="ECO:0000256" key="5">
    <source>
        <dbReference type="ARBA" id="ARBA00023136"/>
    </source>
</evidence>
<evidence type="ECO:0000256" key="6">
    <source>
        <dbReference type="SAM" id="Phobius"/>
    </source>
</evidence>
<evidence type="ECO:0000256" key="2">
    <source>
        <dbReference type="ARBA" id="ARBA00022475"/>
    </source>
</evidence>
<organism evidence="8">
    <name type="scientific">Longilinea arvoryzae</name>
    <dbReference type="NCBI Taxonomy" id="360412"/>
    <lineage>
        <taxon>Bacteria</taxon>
        <taxon>Bacillati</taxon>
        <taxon>Chloroflexota</taxon>
        <taxon>Anaerolineae</taxon>
        <taxon>Anaerolineales</taxon>
        <taxon>Anaerolineaceae</taxon>
        <taxon>Longilinea</taxon>
    </lineage>
</organism>
<dbReference type="OrthoDB" id="142621at2"/>
<keyword evidence="4 6" id="KW-1133">Transmembrane helix</keyword>
<keyword evidence="5 6" id="KW-0472">Membrane</keyword>
<accession>A0A0S7BJC5</accession>
<feature type="transmembrane region" description="Helical" evidence="6">
    <location>
        <begin position="21"/>
        <end position="43"/>
    </location>
</feature>
<reference evidence="8" key="1">
    <citation type="submission" date="2015-07" db="EMBL/GenBank/DDBJ databases">
        <title>Draft Genome Sequences of Anaerolinea thermolimosa IMO-1, Bellilinea caldifistulae GOMI-1, Leptolinea tardivitalis YMTK-2, Levilinea saccharolytica KIBI-1,Longilinea arvoryzae KOME-1, Previously Described as Members of the Anaerolineaceae (Chloroflexi).</title>
        <authorList>
            <person name="Sekiguchi Y."/>
            <person name="Ohashi A."/>
            <person name="Matsuura N."/>
            <person name="Tourlousse M.D."/>
        </authorList>
    </citation>
    <scope>NUCLEOTIDE SEQUENCE [LARGE SCALE GENOMIC DNA]</scope>
    <source>
        <strain evidence="8">KOME-1</strain>
    </source>
</reference>
<protein>
    <submittedName>
        <fullName evidence="8">ABC-type Na+ efflux pump, permease component</fullName>
    </submittedName>
</protein>
<dbReference type="EMBL" id="DF967972">
    <property type="protein sequence ID" value="GAP14027.1"/>
    <property type="molecule type" value="Genomic_DNA"/>
</dbReference>
<proteinExistence type="predicted"/>
<sequence>MSKLWLVFKHEYGHHVLRKRFLVALLSLPLMVVVMIGATFLAVRLDYDSRPAGYVDQSGLFTNARQLEVKKSDFTPKIQFHLYSDEASAQADLNNKTIQALFIIAPDYMKTGNVKMVALDSPGDQVQSNFRQFLVMNLLASKPKDLAARITQGANLIIKSVEGSREMAENNFLAILIPLIAGILFMVSINTSGGYLLQAVVEEKENRTMEIMVTSLSPNQLMAGKILGNLSVGLTQVVVWALCGLVAINFLTSAMPEYSVGSLLNPSFFWLMLATFLPSFIMVAALMAAVGATVTETREAQQVAGLFTLPIFLPLWFISVIMMHPNGGLAVAFSLFPLTAPLTLPMRAVLTDIPVWEIVLTIGLLILTAVGAIWVASRAFRLGMLRYGKRLAWKEIFGRAA</sequence>
<feature type="transmembrane region" description="Helical" evidence="6">
    <location>
        <begin position="306"/>
        <end position="333"/>
    </location>
</feature>
<dbReference type="GO" id="GO:0005886">
    <property type="term" value="C:plasma membrane"/>
    <property type="evidence" value="ECO:0007669"/>
    <property type="project" value="UniProtKB-SubCell"/>
</dbReference>
<feature type="transmembrane region" description="Helical" evidence="6">
    <location>
        <begin position="268"/>
        <end position="294"/>
    </location>
</feature>
<gene>
    <name evidence="8" type="ORF">LARV_01787</name>
</gene>
<dbReference type="AlphaFoldDB" id="A0A0S7BJC5"/>